<evidence type="ECO:0000256" key="1">
    <source>
        <dbReference type="ARBA" id="ARBA00022723"/>
    </source>
</evidence>
<dbReference type="InterPro" id="IPR039862">
    <property type="entry name" value="NECAB1/2/3"/>
</dbReference>
<organism evidence="5 6">
    <name type="scientific">Microtus ochrogaster</name>
    <name type="common">Prairie vole</name>
    <dbReference type="NCBI Taxonomy" id="79684"/>
    <lineage>
        <taxon>Eukaryota</taxon>
        <taxon>Metazoa</taxon>
        <taxon>Chordata</taxon>
        <taxon>Craniata</taxon>
        <taxon>Vertebrata</taxon>
        <taxon>Euteleostomi</taxon>
        <taxon>Mammalia</taxon>
        <taxon>Eutheria</taxon>
        <taxon>Euarchontoglires</taxon>
        <taxon>Glires</taxon>
        <taxon>Rodentia</taxon>
        <taxon>Myomorpha</taxon>
        <taxon>Muroidea</taxon>
        <taxon>Cricetidae</taxon>
        <taxon>Arvicolinae</taxon>
        <taxon>Microtus</taxon>
    </lineage>
</organism>
<proteinExistence type="predicted"/>
<feature type="compositionally biased region" description="Low complexity" evidence="3">
    <location>
        <begin position="1"/>
        <end position="15"/>
    </location>
</feature>
<evidence type="ECO:0000313" key="6">
    <source>
        <dbReference type="Proteomes" id="UP000710432"/>
    </source>
</evidence>
<dbReference type="AlphaFoldDB" id="A0A8J6KIV6"/>
<keyword evidence="1" id="KW-0479">Metal-binding</keyword>
<dbReference type="EMBL" id="JAATJU010027300">
    <property type="protein sequence ID" value="KAH0500601.1"/>
    <property type="molecule type" value="Genomic_DNA"/>
</dbReference>
<evidence type="ECO:0000256" key="3">
    <source>
        <dbReference type="SAM" id="MobiDB-lite"/>
    </source>
</evidence>
<dbReference type="InterPro" id="IPR002048">
    <property type="entry name" value="EF_hand_dom"/>
</dbReference>
<dbReference type="SUPFAM" id="SSF47473">
    <property type="entry name" value="EF-hand"/>
    <property type="match status" value="1"/>
</dbReference>
<sequence length="180" mass="19851">MGEPRAPLVPDIPVADPDPGPGPAPPHGGTAVILDIFRRADKNGEFPSKCSAAHTPRPDVSWETGVGTWTPMNLKGKSTKSPEANFLSLFCCLGFPFCKLERQQRPYDGKLSLEEFQLFFADGVLSEKELEDLFHTIDSDNTNHVDTKELCDYFVDHMGDYEDVLASLETLNHSVLKAMG</sequence>
<dbReference type="PANTHER" id="PTHR12178">
    <property type="entry name" value="EF-HAND DOMAIN-CONTAINING PROTEIN"/>
    <property type="match status" value="1"/>
</dbReference>
<dbReference type="InterPro" id="IPR018247">
    <property type="entry name" value="EF_Hand_1_Ca_BS"/>
</dbReference>
<dbReference type="GO" id="GO:0042984">
    <property type="term" value="P:regulation of amyloid precursor protein biosynthetic process"/>
    <property type="evidence" value="ECO:0007669"/>
    <property type="project" value="TreeGrafter"/>
</dbReference>
<name>A0A8J6KIV6_MICOH</name>
<feature type="domain" description="EF-hand" evidence="4">
    <location>
        <begin position="125"/>
        <end position="160"/>
    </location>
</feature>
<feature type="region of interest" description="Disordered" evidence="3">
    <location>
        <begin position="1"/>
        <end position="29"/>
    </location>
</feature>
<dbReference type="Proteomes" id="UP000710432">
    <property type="component" value="Unassembled WGS sequence"/>
</dbReference>
<evidence type="ECO:0000313" key="5">
    <source>
        <dbReference type="EMBL" id="KAH0500601.1"/>
    </source>
</evidence>
<reference evidence="5" key="1">
    <citation type="submission" date="2020-03" db="EMBL/GenBank/DDBJ databases">
        <title>Studies in the Genomics of Life Span.</title>
        <authorList>
            <person name="Glass D."/>
        </authorList>
    </citation>
    <scope>NUCLEOTIDE SEQUENCE</scope>
    <source>
        <strain evidence="5">LTLLF</strain>
        <tissue evidence="5">Muscle</tissue>
    </source>
</reference>
<comment type="caution">
    <text evidence="5">The sequence shown here is derived from an EMBL/GenBank/DDBJ whole genome shotgun (WGS) entry which is preliminary data.</text>
</comment>
<dbReference type="InterPro" id="IPR011992">
    <property type="entry name" value="EF-hand-dom_pair"/>
</dbReference>
<evidence type="ECO:0000256" key="2">
    <source>
        <dbReference type="ARBA" id="ARBA00022837"/>
    </source>
</evidence>
<dbReference type="PANTHER" id="PTHR12178:SF2">
    <property type="entry name" value="N-TERMINAL EF-HAND CALCIUM-BINDING PROTEIN 2"/>
    <property type="match status" value="1"/>
</dbReference>
<dbReference type="PROSITE" id="PS50222">
    <property type="entry name" value="EF_HAND_2"/>
    <property type="match status" value="1"/>
</dbReference>
<dbReference type="Gene3D" id="1.10.238.10">
    <property type="entry name" value="EF-hand"/>
    <property type="match status" value="1"/>
</dbReference>
<accession>A0A8J6KIV6</accession>
<dbReference type="GO" id="GO:0005737">
    <property type="term" value="C:cytoplasm"/>
    <property type="evidence" value="ECO:0007669"/>
    <property type="project" value="TreeGrafter"/>
</dbReference>
<dbReference type="GO" id="GO:0005509">
    <property type="term" value="F:calcium ion binding"/>
    <property type="evidence" value="ECO:0007669"/>
    <property type="project" value="InterPro"/>
</dbReference>
<feature type="compositionally biased region" description="Pro residues" evidence="3">
    <location>
        <begin position="16"/>
        <end position="26"/>
    </location>
</feature>
<keyword evidence="2" id="KW-0106">Calcium</keyword>
<protein>
    <submittedName>
        <fullName evidence="5">N-terminal EF-hand calcium-binding protein 2</fullName>
    </submittedName>
</protein>
<gene>
    <name evidence="5" type="ORF">LTLLF_107740</name>
</gene>
<dbReference type="PROSITE" id="PS00018">
    <property type="entry name" value="EF_HAND_1"/>
    <property type="match status" value="1"/>
</dbReference>
<evidence type="ECO:0000259" key="4">
    <source>
        <dbReference type="PROSITE" id="PS50222"/>
    </source>
</evidence>